<reference evidence="6 7" key="2">
    <citation type="journal article" date="2019" name="G3 (Bethesda)">
        <title>Hybrid Assembly of the Genome of the Entomopathogenic Nematode Steinernema carpocapsae Identifies the X-Chromosome.</title>
        <authorList>
            <person name="Serra L."/>
            <person name="Macchietto M."/>
            <person name="Macias-Munoz A."/>
            <person name="McGill C.J."/>
            <person name="Rodriguez I.M."/>
            <person name="Rodriguez B."/>
            <person name="Murad R."/>
            <person name="Mortazavi A."/>
        </authorList>
    </citation>
    <scope>NUCLEOTIDE SEQUENCE [LARGE SCALE GENOMIC DNA]</scope>
    <source>
        <strain evidence="6 7">ALL</strain>
    </source>
</reference>
<accession>A0A4U5NWC9</accession>
<evidence type="ECO:0000256" key="4">
    <source>
        <dbReference type="SAM" id="Coils"/>
    </source>
</evidence>
<keyword evidence="2" id="KW-0862">Zinc</keyword>
<dbReference type="EMBL" id="AZBU02000003">
    <property type="protein sequence ID" value="TKR87551.1"/>
    <property type="molecule type" value="Genomic_DNA"/>
</dbReference>
<comment type="caution">
    <text evidence="6">The sequence shown here is derived from an EMBL/GenBank/DDBJ whole genome shotgun (WGS) entry which is preliminary data.</text>
</comment>
<keyword evidence="1 3" id="KW-0863">Zinc-finger</keyword>
<dbReference type="SUPFAM" id="SSF57850">
    <property type="entry name" value="RING/U-box"/>
    <property type="match status" value="1"/>
</dbReference>
<evidence type="ECO:0000313" key="7">
    <source>
        <dbReference type="Proteomes" id="UP000298663"/>
    </source>
</evidence>
<proteinExistence type="predicted"/>
<evidence type="ECO:0000313" key="6">
    <source>
        <dbReference type="EMBL" id="TKR87551.1"/>
    </source>
</evidence>
<dbReference type="Pfam" id="PF14634">
    <property type="entry name" value="zf-RING_5"/>
    <property type="match status" value="1"/>
</dbReference>
<dbReference type="Gene3D" id="3.30.40.10">
    <property type="entry name" value="Zinc/RING finger domain, C3HC4 (zinc finger)"/>
    <property type="match status" value="1"/>
</dbReference>
<reference evidence="6 7" key="1">
    <citation type="journal article" date="2015" name="Genome Biol.">
        <title>Comparative genomics of Steinernema reveals deeply conserved gene regulatory networks.</title>
        <authorList>
            <person name="Dillman A.R."/>
            <person name="Macchietto M."/>
            <person name="Porter C.F."/>
            <person name="Rogers A."/>
            <person name="Williams B."/>
            <person name="Antoshechkin I."/>
            <person name="Lee M.M."/>
            <person name="Goodwin Z."/>
            <person name="Lu X."/>
            <person name="Lewis E.E."/>
            <person name="Goodrich-Blair H."/>
            <person name="Stock S.P."/>
            <person name="Adams B.J."/>
            <person name="Sternberg P.W."/>
            <person name="Mortazavi A."/>
        </authorList>
    </citation>
    <scope>NUCLEOTIDE SEQUENCE [LARGE SCALE GENOMIC DNA]</scope>
    <source>
        <strain evidence="6 7">ALL</strain>
    </source>
</reference>
<dbReference type="AlphaFoldDB" id="A0A4U5NWC9"/>
<keyword evidence="1 3" id="KW-0479">Metal-binding</keyword>
<organism evidence="6 7">
    <name type="scientific">Steinernema carpocapsae</name>
    <name type="common">Entomopathogenic nematode</name>
    <dbReference type="NCBI Taxonomy" id="34508"/>
    <lineage>
        <taxon>Eukaryota</taxon>
        <taxon>Metazoa</taxon>
        <taxon>Ecdysozoa</taxon>
        <taxon>Nematoda</taxon>
        <taxon>Chromadorea</taxon>
        <taxon>Rhabditida</taxon>
        <taxon>Tylenchina</taxon>
        <taxon>Panagrolaimomorpha</taxon>
        <taxon>Strongyloidoidea</taxon>
        <taxon>Steinernematidae</taxon>
        <taxon>Steinernema</taxon>
    </lineage>
</organism>
<dbReference type="OrthoDB" id="8043741at2759"/>
<protein>
    <recommendedName>
        <fullName evidence="5">RING-type domain-containing protein</fullName>
    </recommendedName>
</protein>
<feature type="domain" description="RING-type" evidence="5">
    <location>
        <begin position="6"/>
        <end position="44"/>
    </location>
</feature>
<dbReference type="InterPro" id="IPR013083">
    <property type="entry name" value="Znf_RING/FYVE/PHD"/>
</dbReference>
<sequence length="146" mass="16587">MTSPTCSVCHLNLDNQRQLLISKCGHVFHEACTLESLGQCPTCQDPVDSLAKVYFSVTVQIASSEEEKLADIQKRIGDLAAENVVLKNMETNDEFIKTLADRMNRLKNRVQMMRNSRNINQLRALGNSEEFRSVRQTVHNALLRRP</sequence>
<keyword evidence="4" id="KW-0175">Coiled coil</keyword>
<gene>
    <name evidence="6" type="ORF">L596_011928</name>
</gene>
<dbReference type="GO" id="GO:0008270">
    <property type="term" value="F:zinc ion binding"/>
    <property type="evidence" value="ECO:0007669"/>
    <property type="project" value="UniProtKB-KW"/>
</dbReference>
<dbReference type="SMART" id="SM00184">
    <property type="entry name" value="RING"/>
    <property type="match status" value="1"/>
</dbReference>
<dbReference type="Proteomes" id="UP000298663">
    <property type="component" value="Unassembled WGS sequence"/>
</dbReference>
<dbReference type="InterPro" id="IPR001841">
    <property type="entry name" value="Znf_RING"/>
</dbReference>
<keyword evidence="7" id="KW-1185">Reference proteome</keyword>
<evidence type="ECO:0000256" key="2">
    <source>
        <dbReference type="ARBA" id="ARBA00022833"/>
    </source>
</evidence>
<evidence type="ECO:0000256" key="3">
    <source>
        <dbReference type="PROSITE-ProRule" id="PRU00175"/>
    </source>
</evidence>
<evidence type="ECO:0000256" key="1">
    <source>
        <dbReference type="ARBA" id="ARBA00022771"/>
    </source>
</evidence>
<dbReference type="PROSITE" id="PS50089">
    <property type="entry name" value="ZF_RING_2"/>
    <property type="match status" value="1"/>
</dbReference>
<evidence type="ECO:0000259" key="5">
    <source>
        <dbReference type="PROSITE" id="PS50089"/>
    </source>
</evidence>
<feature type="coiled-coil region" evidence="4">
    <location>
        <begin position="62"/>
        <end position="116"/>
    </location>
</feature>
<name>A0A4U5NWC9_STECR</name>